<dbReference type="AlphaFoldDB" id="A0A4U8TL20"/>
<accession>A0A4U8TL20</accession>
<organism evidence="1 2">
    <name type="scientific">Helicobacter muridarum</name>
    <dbReference type="NCBI Taxonomy" id="216"/>
    <lineage>
        <taxon>Bacteria</taxon>
        <taxon>Pseudomonadati</taxon>
        <taxon>Campylobacterota</taxon>
        <taxon>Epsilonproteobacteria</taxon>
        <taxon>Campylobacterales</taxon>
        <taxon>Helicobacteraceae</taxon>
        <taxon>Helicobacter</taxon>
    </lineage>
</organism>
<sequence>MRKGCKSDSAFNLMEANLYNLIQAIGEINTDKSNYHYAESSMDTTFGKYGNCPVYYIDFMSKTYNIRRL</sequence>
<evidence type="ECO:0000313" key="2">
    <source>
        <dbReference type="Proteomes" id="UP000029922"/>
    </source>
</evidence>
<proteinExistence type="predicted"/>
<dbReference type="OrthoDB" id="9800417at2"/>
<protein>
    <submittedName>
        <fullName evidence="1">Uncharacterized protein</fullName>
    </submittedName>
</protein>
<gene>
    <name evidence="1" type="ORF">LS73_002495</name>
</gene>
<name>A0A4U8TL20_9HELI</name>
<dbReference type="Proteomes" id="UP000029922">
    <property type="component" value="Unassembled WGS sequence"/>
</dbReference>
<comment type="caution">
    <text evidence="1">The sequence shown here is derived from an EMBL/GenBank/DDBJ whole genome shotgun (WGS) entry which is preliminary data.</text>
</comment>
<dbReference type="SUPFAM" id="SSF54060">
    <property type="entry name" value="His-Me finger endonucleases"/>
    <property type="match status" value="1"/>
</dbReference>
<dbReference type="EMBL" id="JRPD02000003">
    <property type="protein sequence ID" value="TLE01161.1"/>
    <property type="molecule type" value="Genomic_DNA"/>
</dbReference>
<evidence type="ECO:0000313" key="1">
    <source>
        <dbReference type="EMBL" id="TLE01161.1"/>
    </source>
</evidence>
<reference evidence="1 2" key="1">
    <citation type="journal article" date="2014" name="Genome Announc.">
        <title>Draft genome sequences of eight enterohepatic helicobacter species isolated from both laboratory and wild rodents.</title>
        <authorList>
            <person name="Sheh A."/>
            <person name="Shen Z."/>
            <person name="Fox J.G."/>
        </authorList>
    </citation>
    <scope>NUCLEOTIDE SEQUENCE [LARGE SCALE GENOMIC DNA]</scope>
    <source>
        <strain evidence="1 2">ST1</strain>
    </source>
</reference>
<dbReference type="InterPro" id="IPR044925">
    <property type="entry name" value="His-Me_finger_sf"/>
</dbReference>
<dbReference type="RefSeq" id="WP_138069975.1">
    <property type="nucleotide sequence ID" value="NZ_FZML01000005.1"/>
</dbReference>